<evidence type="ECO:0000256" key="2">
    <source>
        <dbReference type="ARBA" id="ARBA00022614"/>
    </source>
</evidence>
<dbReference type="Pfam" id="PF13516">
    <property type="entry name" value="LRR_6"/>
    <property type="match status" value="4"/>
</dbReference>
<dbReference type="SUPFAM" id="SSF52047">
    <property type="entry name" value="RNI-like"/>
    <property type="match status" value="1"/>
</dbReference>
<reference evidence="4 5" key="1">
    <citation type="submission" date="2024-10" db="EMBL/GenBank/DDBJ databases">
        <title>Updated reference genomes for cyclostephanoid diatoms.</title>
        <authorList>
            <person name="Roberts W.R."/>
            <person name="Alverson A.J."/>
        </authorList>
    </citation>
    <scope>NUCLEOTIDE SEQUENCE [LARGE SCALE GENOMIC DNA]</scope>
    <source>
        <strain evidence="4 5">AJA228-03</strain>
    </source>
</reference>
<organism evidence="4 5">
    <name type="scientific">Cyclostephanos tholiformis</name>
    <dbReference type="NCBI Taxonomy" id="382380"/>
    <lineage>
        <taxon>Eukaryota</taxon>
        <taxon>Sar</taxon>
        <taxon>Stramenopiles</taxon>
        <taxon>Ochrophyta</taxon>
        <taxon>Bacillariophyta</taxon>
        <taxon>Coscinodiscophyceae</taxon>
        <taxon>Thalassiosirophycidae</taxon>
        <taxon>Stephanodiscales</taxon>
        <taxon>Stephanodiscaceae</taxon>
        <taxon>Cyclostephanos</taxon>
    </lineage>
</organism>
<evidence type="ECO:0000313" key="5">
    <source>
        <dbReference type="Proteomes" id="UP001530377"/>
    </source>
</evidence>
<dbReference type="EMBL" id="JALLPB020000240">
    <property type="protein sequence ID" value="KAL3811740.1"/>
    <property type="molecule type" value="Genomic_DNA"/>
</dbReference>
<evidence type="ECO:0000256" key="1">
    <source>
        <dbReference type="ARBA" id="ARBA00022468"/>
    </source>
</evidence>
<sequence>MGNVGLTLSDNAHAKRLERIEHKRIRSLVPRYLTKLKNFDESITTVNLNGLGVNAQILRMLSNPLISGETRVQELFLERNQIGLEGAMCIARILSKNQHLRNVSLAHNPVGGVGIIGIASALEQNISLERLDLSCCDVDDAGISVLAHALKCNTTLRYLNIEGNVFTSSGMFALRACIYDTSSMTSLYESNHFPETAANRQLTRLMRDIFNRCYSEECRVSTDALSTSTKNLSNKLSARIAACKILRHYVKEEPSLFWECVEGMEDSLIPNIIGWLTRHGDVGAIYRVLRDMPCLLERNAAKIAHL</sequence>
<evidence type="ECO:0000313" key="4">
    <source>
        <dbReference type="EMBL" id="KAL3811740.1"/>
    </source>
</evidence>
<keyword evidence="2" id="KW-0433">Leucine-rich repeat</keyword>
<proteinExistence type="predicted"/>
<dbReference type="PANTHER" id="PTHR24113">
    <property type="entry name" value="RAN GTPASE-ACTIVATING PROTEIN 1"/>
    <property type="match status" value="1"/>
</dbReference>
<dbReference type="PANTHER" id="PTHR24113:SF12">
    <property type="entry name" value="RAN GTPASE-ACTIVATING PROTEIN 1"/>
    <property type="match status" value="1"/>
</dbReference>
<dbReference type="InterPro" id="IPR001611">
    <property type="entry name" value="Leu-rich_rpt"/>
</dbReference>
<accession>A0ABD3RTY0</accession>
<dbReference type="InterPro" id="IPR032675">
    <property type="entry name" value="LRR_dom_sf"/>
</dbReference>
<comment type="caution">
    <text evidence="4">The sequence shown here is derived from an EMBL/GenBank/DDBJ whole genome shotgun (WGS) entry which is preliminary data.</text>
</comment>
<dbReference type="GO" id="GO:0005096">
    <property type="term" value="F:GTPase activator activity"/>
    <property type="evidence" value="ECO:0007669"/>
    <property type="project" value="UniProtKB-KW"/>
</dbReference>
<keyword evidence="1" id="KW-0343">GTPase activation</keyword>
<name>A0ABD3RTY0_9STRA</name>
<keyword evidence="5" id="KW-1185">Reference proteome</keyword>
<dbReference type="SMART" id="SM00368">
    <property type="entry name" value="LRR_RI"/>
    <property type="match status" value="4"/>
</dbReference>
<dbReference type="Gene3D" id="3.80.10.10">
    <property type="entry name" value="Ribonuclease Inhibitor"/>
    <property type="match status" value="1"/>
</dbReference>
<evidence type="ECO:0000256" key="3">
    <source>
        <dbReference type="ARBA" id="ARBA00022737"/>
    </source>
</evidence>
<gene>
    <name evidence="4" type="ORF">ACHAXA_000242</name>
</gene>
<dbReference type="Proteomes" id="UP001530377">
    <property type="component" value="Unassembled WGS sequence"/>
</dbReference>
<keyword evidence="3" id="KW-0677">Repeat</keyword>
<protein>
    <submittedName>
        <fullName evidence="4">Uncharacterized protein</fullName>
    </submittedName>
</protein>
<dbReference type="AlphaFoldDB" id="A0ABD3RTY0"/>
<dbReference type="InterPro" id="IPR027038">
    <property type="entry name" value="RanGap"/>
</dbReference>